<accession>A0ABQ8Z383</accession>
<evidence type="ECO:0000256" key="7">
    <source>
        <dbReference type="ARBA" id="ARBA00022737"/>
    </source>
</evidence>
<dbReference type="InterPro" id="IPR008930">
    <property type="entry name" value="Terpenoid_cyclase/PrenylTrfase"/>
</dbReference>
<dbReference type="EC" id="2.5.1.58" evidence="2 9"/>
<name>A0ABQ8Z383_9EUKA</name>
<keyword evidence="5 9" id="KW-0808">Transferase</keyword>
<proteinExistence type="inferred from homology"/>
<feature type="domain" description="Prenyltransferase alpha-alpha toroid" evidence="11">
    <location>
        <begin position="51"/>
        <end position="469"/>
    </location>
</feature>
<evidence type="ECO:0000313" key="13">
    <source>
        <dbReference type="Proteomes" id="UP001150062"/>
    </source>
</evidence>
<protein>
    <recommendedName>
        <fullName evidence="3 9">Protein farnesyltransferase subunit beta</fullName>
        <shortName evidence="9">FTase-beta</shortName>
        <ecNumber evidence="2 9">2.5.1.58</ecNumber>
    </recommendedName>
</protein>
<evidence type="ECO:0000256" key="9">
    <source>
        <dbReference type="RuleBase" id="RU365056"/>
    </source>
</evidence>
<feature type="compositionally biased region" description="Acidic residues" evidence="10">
    <location>
        <begin position="356"/>
        <end position="384"/>
    </location>
</feature>
<evidence type="ECO:0000256" key="4">
    <source>
        <dbReference type="ARBA" id="ARBA00022602"/>
    </source>
</evidence>
<comment type="catalytic activity">
    <reaction evidence="9">
        <text>L-cysteinyl-[protein] + (2E,6E)-farnesyl diphosphate = S-(2E,6E)-farnesyl-L-cysteinyl-[protein] + diphosphate</text>
        <dbReference type="Rhea" id="RHEA:13345"/>
        <dbReference type="Rhea" id="RHEA-COMP:10131"/>
        <dbReference type="Rhea" id="RHEA-COMP:11535"/>
        <dbReference type="ChEBI" id="CHEBI:29950"/>
        <dbReference type="ChEBI" id="CHEBI:33019"/>
        <dbReference type="ChEBI" id="CHEBI:86019"/>
        <dbReference type="ChEBI" id="CHEBI:175763"/>
    </reaction>
</comment>
<dbReference type="Pfam" id="PF00432">
    <property type="entry name" value="Prenyltrans"/>
    <property type="match status" value="1"/>
</dbReference>
<dbReference type="InterPro" id="IPR001330">
    <property type="entry name" value="Prenyltrans"/>
</dbReference>
<keyword evidence="6 9" id="KW-0479">Metal-binding</keyword>
<sequence>MASCLHKKPIFTKHDQYYSRTFFDQQGVETRIKNYFLLFSENDNFHQKIKLSRNLHKKYLLNSLKGLSESNQALDASIPWLIYWTLHSLDILGVLDSEEFAKEFIQKGFIKKAISTLSWCQSKEGGFGGGHLQLPHLAPTYAATNALAILSRFDPTAISVIDRKTMKEFLLKMKNKDGSFNLHENGESDTRGAYCALSTAHLLQIDDQDVTKNTGGWIATCQTYEGGFSARPWREAHGGYTFCAIAALSILGELDKIEMEPLIDWLVHKQMRFSGGFQGRINKLVDGCYSFWQGGVFSFFKDYLNEQTNQDIFKIYQIGQQQKNENEEKNEILKKEEGEKKEKEKEKEEKEIIGEEKEEEEKEEEEEEEENEEEEEEEENEPLDWLEGNYGSVNLLFDEISLQGYILACCQDTRGGLMDKPLKGRDLYHTCYCLSGLSCSQNNLSKEKNPVVLGLEENLVNKIDPIHNITELASNSVKKYFETLNNKN</sequence>
<gene>
    <name evidence="12" type="ORF">M0813_15109</name>
</gene>
<keyword evidence="4 9" id="KW-0637">Prenyltransferase</keyword>
<dbReference type="Gene3D" id="1.50.10.20">
    <property type="match status" value="1"/>
</dbReference>
<dbReference type="EMBL" id="JAOAOG010000061">
    <property type="protein sequence ID" value="KAJ6251348.1"/>
    <property type="molecule type" value="Genomic_DNA"/>
</dbReference>
<evidence type="ECO:0000256" key="10">
    <source>
        <dbReference type="SAM" id="MobiDB-lite"/>
    </source>
</evidence>
<keyword evidence="8 9" id="KW-0862">Zinc</keyword>
<feature type="region of interest" description="Disordered" evidence="10">
    <location>
        <begin position="338"/>
        <end position="385"/>
    </location>
</feature>
<keyword evidence="7" id="KW-0677">Repeat</keyword>
<comment type="similarity">
    <text evidence="1 9">Belongs to the protein prenyltransferase subunit beta family.</text>
</comment>
<feature type="compositionally biased region" description="Basic and acidic residues" evidence="10">
    <location>
        <begin position="338"/>
        <end position="355"/>
    </location>
</feature>
<evidence type="ECO:0000259" key="11">
    <source>
        <dbReference type="Pfam" id="PF00432"/>
    </source>
</evidence>
<evidence type="ECO:0000256" key="6">
    <source>
        <dbReference type="ARBA" id="ARBA00022723"/>
    </source>
</evidence>
<evidence type="ECO:0000256" key="1">
    <source>
        <dbReference type="ARBA" id="ARBA00010497"/>
    </source>
</evidence>
<evidence type="ECO:0000256" key="3">
    <source>
        <dbReference type="ARBA" id="ARBA00015798"/>
    </source>
</evidence>
<dbReference type="Proteomes" id="UP001150062">
    <property type="component" value="Unassembled WGS sequence"/>
</dbReference>
<dbReference type="CDD" id="cd02893">
    <property type="entry name" value="FTase"/>
    <property type="match status" value="1"/>
</dbReference>
<reference evidence="12" key="1">
    <citation type="submission" date="2022-08" db="EMBL/GenBank/DDBJ databases">
        <title>Novel sulfate-reducing endosymbionts in the free-living metamonad Anaeramoeba.</title>
        <authorList>
            <person name="Jerlstrom-Hultqvist J."/>
            <person name="Cepicka I."/>
            <person name="Gallot-Lavallee L."/>
            <person name="Salas-Leiva D."/>
            <person name="Curtis B.A."/>
            <person name="Zahonova K."/>
            <person name="Pipaliya S."/>
            <person name="Dacks J."/>
            <person name="Roger A.J."/>
        </authorList>
    </citation>
    <scope>NUCLEOTIDE SEQUENCE</scope>
    <source>
        <strain evidence="12">Schooner1</strain>
    </source>
</reference>
<evidence type="ECO:0000313" key="12">
    <source>
        <dbReference type="EMBL" id="KAJ6251348.1"/>
    </source>
</evidence>
<dbReference type="InterPro" id="IPR045089">
    <property type="entry name" value="PGGT1B-like"/>
</dbReference>
<dbReference type="PANTHER" id="PTHR11774">
    <property type="entry name" value="GERANYLGERANYL TRANSFERASE TYPE BETA SUBUNIT"/>
    <property type="match status" value="1"/>
</dbReference>
<comment type="subunit">
    <text evidence="9">Heterodimer of an alpha and a beta subunit.</text>
</comment>
<keyword evidence="13" id="KW-1185">Reference proteome</keyword>
<evidence type="ECO:0000256" key="2">
    <source>
        <dbReference type="ARBA" id="ARBA00012702"/>
    </source>
</evidence>
<dbReference type="PANTHER" id="PTHR11774:SF6">
    <property type="entry name" value="PROTEIN FARNESYLTRANSFERASE SUBUNIT BETA"/>
    <property type="match status" value="1"/>
</dbReference>
<organism evidence="12 13">
    <name type="scientific">Anaeramoeba flamelloides</name>
    <dbReference type="NCBI Taxonomy" id="1746091"/>
    <lineage>
        <taxon>Eukaryota</taxon>
        <taxon>Metamonada</taxon>
        <taxon>Anaeramoebidae</taxon>
        <taxon>Anaeramoeba</taxon>
    </lineage>
</organism>
<evidence type="ECO:0000256" key="8">
    <source>
        <dbReference type="ARBA" id="ARBA00022833"/>
    </source>
</evidence>
<dbReference type="SUPFAM" id="SSF48239">
    <property type="entry name" value="Terpenoid cyclases/Protein prenyltransferases"/>
    <property type="match status" value="1"/>
</dbReference>
<comment type="function">
    <text evidence="9">Catalyzes the transfer of a farnesyl moiety from farnesyl diphosphate to a cysteine at the fourth position from the C-terminus of several proteins. The beta subunit is responsible for peptide-binding.</text>
</comment>
<comment type="cofactor">
    <cofactor evidence="9">
        <name>Zn(2+)</name>
        <dbReference type="ChEBI" id="CHEBI:29105"/>
    </cofactor>
    <text evidence="9">Binds 1 zinc ion per subunit.</text>
</comment>
<comment type="caution">
    <text evidence="12">The sequence shown here is derived from an EMBL/GenBank/DDBJ whole genome shotgun (WGS) entry which is preliminary data.</text>
</comment>
<dbReference type="InterPro" id="IPR026872">
    <property type="entry name" value="FTB"/>
</dbReference>
<evidence type="ECO:0000256" key="5">
    <source>
        <dbReference type="ARBA" id="ARBA00022679"/>
    </source>
</evidence>